<accession>A0ABP4W3M9</accession>
<feature type="domain" description="Signal transduction histidine kinase subgroup 3 dimerisation and phosphoacceptor" evidence="2">
    <location>
        <begin position="85"/>
        <end position="142"/>
    </location>
</feature>
<feature type="transmembrane region" description="Helical" evidence="1">
    <location>
        <begin position="28"/>
        <end position="45"/>
    </location>
</feature>
<dbReference type="Pfam" id="PF07730">
    <property type="entry name" value="HisKA_3"/>
    <property type="match status" value="1"/>
</dbReference>
<dbReference type="RefSeq" id="WP_344061314.1">
    <property type="nucleotide sequence ID" value="NZ_BAAAPN010000011.1"/>
</dbReference>
<dbReference type="InterPro" id="IPR011712">
    <property type="entry name" value="Sig_transdc_His_kin_sub3_dim/P"/>
</dbReference>
<keyword evidence="4" id="KW-1185">Reference proteome</keyword>
<comment type="caution">
    <text evidence="3">The sequence shown here is derived from an EMBL/GenBank/DDBJ whole genome shotgun (WGS) entry which is preliminary data.</text>
</comment>
<protein>
    <recommendedName>
        <fullName evidence="2">Signal transduction histidine kinase subgroup 3 dimerisation and phosphoacceptor domain-containing protein</fullName>
    </recommendedName>
</protein>
<evidence type="ECO:0000313" key="3">
    <source>
        <dbReference type="EMBL" id="GAA1746516.1"/>
    </source>
</evidence>
<dbReference type="Gene3D" id="6.10.250.2870">
    <property type="match status" value="1"/>
</dbReference>
<evidence type="ECO:0000313" key="4">
    <source>
        <dbReference type="Proteomes" id="UP001501475"/>
    </source>
</evidence>
<dbReference type="Proteomes" id="UP001501475">
    <property type="component" value="Unassembled WGS sequence"/>
</dbReference>
<keyword evidence="1" id="KW-1133">Transmembrane helix</keyword>
<keyword evidence="1" id="KW-0472">Membrane</keyword>
<gene>
    <name evidence="3" type="ORF">GCM10009810_03810</name>
</gene>
<reference evidence="4" key="1">
    <citation type="journal article" date="2019" name="Int. J. Syst. Evol. Microbiol.">
        <title>The Global Catalogue of Microorganisms (GCM) 10K type strain sequencing project: providing services to taxonomists for standard genome sequencing and annotation.</title>
        <authorList>
            <consortium name="The Broad Institute Genomics Platform"/>
            <consortium name="The Broad Institute Genome Sequencing Center for Infectious Disease"/>
            <person name="Wu L."/>
            <person name="Ma J."/>
        </authorList>
    </citation>
    <scope>NUCLEOTIDE SEQUENCE [LARGE SCALE GENOMIC DNA]</scope>
    <source>
        <strain evidence="4">JCM 15591</strain>
    </source>
</reference>
<evidence type="ECO:0000259" key="2">
    <source>
        <dbReference type="Pfam" id="PF07730"/>
    </source>
</evidence>
<name>A0ABP4W3M9_9MICO</name>
<keyword evidence="1" id="KW-0812">Transmembrane</keyword>
<evidence type="ECO:0000256" key="1">
    <source>
        <dbReference type="SAM" id="Phobius"/>
    </source>
</evidence>
<sequence length="200" mass="21267">MIASAVVLAAIALLNLRLHESARIIAGSTLLLVLLMLLITGSGALRHELQGARMVALRRGRRLAAANAQVLASMSFERDLVLAQERARSARELHDGLGHRLTLTAMSLQFALKAKDKDAGQAWAEVDNASDTTAAAREVIRGWARAAGASADAVGAAVTVETIADAFRGAGLEVRVRHTGMEERMPEPVADFVARLVEEA</sequence>
<organism evidence="3 4">
    <name type="scientific">Nostocoides vanveenii</name>
    <dbReference type="NCBI Taxonomy" id="330835"/>
    <lineage>
        <taxon>Bacteria</taxon>
        <taxon>Bacillati</taxon>
        <taxon>Actinomycetota</taxon>
        <taxon>Actinomycetes</taxon>
        <taxon>Micrococcales</taxon>
        <taxon>Intrasporangiaceae</taxon>
        <taxon>Nostocoides</taxon>
    </lineage>
</organism>
<dbReference type="EMBL" id="BAAAPN010000011">
    <property type="protein sequence ID" value="GAA1746516.1"/>
    <property type="molecule type" value="Genomic_DNA"/>
</dbReference>
<proteinExistence type="predicted"/>